<dbReference type="Proteomes" id="UP000006727">
    <property type="component" value="Chromosome 5"/>
</dbReference>
<dbReference type="GO" id="GO:0009507">
    <property type="term" value="C:chloroplast"/>
    <property type="evidence" value="ECO:0000318"/>
    <property type="project" value="GO_Central"/>
</dbReference>
<evidence type="ECO:0000256" key="5">
    <source>
        <dbReference type="PROSITE-ProRule" id="PRU00182"/>
    </source>
</evidence>
<dbReference type="FunFam" id="3.30.460.10:FF:000001">
    <property type="entry name" value="GTP pyrophosphokinase RelA"/>
    <property type="match status" value="1"/>
</dbReference>
<dbReference type="GO" id="GO:0008728">
    <property type="term" value="F:GTP diphosphokinase activity"/>
    <property type="evidence" value="ECO:0007669"/>
    <property type="project" value="UniProtKB-EC"/>
</dbReference>
<feature type="region of interest" description="Disordered" evidence="6">
    <location>
        <begin position="64"/>
        <end position="93"/>
    </location>
</feature>
<dbReference type="SMART" id="SM00954">
    <property type="entry name" value="RelA_SpoT"/>
    <property type="match status" value="1"/>
</dbReference>
<dbReference type="EnsemblPlants" id="Pp3c5_12900V3.3">
    <property type="protein sequence ID" value="Pp3c5_12900V3.3"/>
    <property type="gene ID" value="Pp3c5_12900"/>
</dbReference>
<dbReference type="PROSITE" id="PS50889">
    <property type="entry name" value="S4"/>
    <property type="match status" value="1"/>
</dbReference>
<dbReference type="Gramene" id="Pp3c5_12900V3.2">
    <property type="protein sequence ID" value="Pp3c5_12900V3.2"/>
    <property type="gene ID" value="Pp3c5_12900"/>
</dbReference>
<dbReference type="Gramene" id="Pp3c5_12900V3.1">
    <property type="protein sequence ID" value="Pp3c5_12900V3.1"/>
    <property type="gene ID" value="Pp3c5_12900"/>
</dbReference>
<dbReference type="Pfam" id="PF04607">
    <property type="entry name" value="RelA_SpoT"/>
    <property type="match status" value="1"/>
</dbReference>
<feature type="compositionally biased region" description="Polar residues" evidence="6">
    <location>
        <begin position="64"/>
        <end position="92"/>
    </location>
</feature>
<dbReference type="PROSITE" id="PS51831">
    <property type="entry name" value="HD"/>
    <property type="match status" value="1"/>
</dbReference>
<reference evidence="9" key="3">
    <citation type="submission" date="2020-12" db="UniProtKB">
        <authorList>
            <consortium name="EnsemblPlants"/>
        </authorList>
    </citation>
    <scope>IDENTIFICATION</scope>
</reference>
<dbReference type="Gramene" id="Pp3c5_12900V3.3">
    <property type="protein sequence ID" value="Pp3c5_12900V3.3"/>
    <property type="gene ID" value="Pp3c5_12900"/>
</dbReference>
<dbReference type="RefSeq" id="XP_024375791.1">
    <property type="nucleotide sequence ID" value="XM_024520023.2"/>
</dbReference>
<organism evidence="8">
    <name type="scientific">Physcomitrium patens</name>
    <name type="common">Spreading-leaved earth moss</name>
    <name type="synonym">Physcomitrella patens</name>
    <dbReference type="NCBI Taxonomy" id="3218"/>
    <lineage>
        <taxon>Eukaryota</taxon>
        <taxon>Viridiplantae</taxon>
        <taxon>Streptophyta</taxon>
        <taxon>Embryophyta</taxon>
        <taxon>Bryophyta</taxon>
        <taxon>Bryophytina</taxon>
        <taxon>Bryopsida</taxon>
        <taxon>Funariidae</taxon>
        <taxon>Funariales</taxon>
        <taxon>Funariaceae</taxon>
        <taxon>Physcomitrium</taxon>
    </lineage>
</organism>
<dbReference type="Gene3D" id="1.10.3210.10">
    <property type="entry name" value="Hypothetical protein af1432"/>
    <property type="match status" value="1"/>
</dbReference>
<dbReference type="PaxDb" id="3218-PP1S440_8V6.1"/>
<dbReference type="EC" id="2.7.6.5" evidence="2"/>
<keyword evidence="4" id="KW-0342">GTP-binding</keyword>
<dbReference type="SMART" id="SM00471">
    <property type="entry name" value="HDc"/>
    <property type="match status" value="1"/>
</dbReference>
<name>A0A2K1KJG1_PHYPA</name>
<dbReference type="OrthoDB" id="430679at2759"/>
<proteinExistence type="inferred from homology"/>
<protein>
    <recommendedName>
        <fullName evidence="2">GTP diphosphokinase</fullName>
        <ecNumber evidence="2">2.7.6.5</ecNumber>
    </recommendedName>
</protein>
<dbReference type="GO" id="GO:0005525">
    <property type="term" value="F:GTP binding"/>
    <property type="evidence" value="ECO:0007669"/>
    <property type="project" value="UniProtKB-KW"/>
</dbReference>
<dbReference type="GO" id="GO:0003723">
    <property type="term" value="F:RNA binding"/>
    <property type="evidence" value="ECO:0007669"/>
    <property type="project" value="UniProtKB-KW"/>
</dbReference>
<dbReference type="GO" id="GO:0015969">
    <property type="term" value="P:guanosine tetraphosphate metabolic process"/>
    <property type="evidence" value="ECO:0007669"/>
    <property type="project" value="InterPro"/>
</dbReference>
<dbReference type="InterPro" id="IPR007685">
    <property type="entry name" value="RelA_SpoT"/>
</dbReference>
<dbReference type="STRING" id="3218.A0A2K1KJG1"/>
<dbReference type="InterPro" id="IPR043519">
    <property type="entry name" value="NT_sf"/>
</dbReference>
<feature type="domain" description="HD" evidence="7">
    <location>
        <begin position="343"/>
        <end position="447"/>
    </location>
</feature>
<dbReference type="Pfam" id="PF13328">
    <property type="entry name" value="HD_4"/>
    <property type="match status" value="1"/>
</dbReference>
<keyword evidence="10" id="KW-1185">Reference proteome</keyword>
<dbReference type="PANTHER" id="PTHR21262:SF0">
    <property type="entry name" value="GTP DIPHOSPHOKINASE RSH3, CHLOROPLASTIC-RELATED"/>
    <property type="match status" value="1"/>
</dbReference>
<evidence type="ECO:0000256" key="6">
    <source>
        <dbReference type="SAM" id="MobiDB-lite"/>
    </source>
</evidence>
<dbReference type="SUPFAM" id="SSF109604">
    <property type="entry name" value="HD-domain/PDEase-like"/>
    <property type="match status" value="1"/>
</dbReference>
<evidence type="ECO:0000259" key="7">
    <source>
        <dbReference type="PROSITE" id="PS51831"/>
    </source>
</evidence>
<evidence type="ECO:0000313" key="8">
    <source>
        <dbReference type="EMBL" id="PNR53924.1"/>
    </source>
</evidence>
<dbReference type="AlphaFoldDB" id="A0A2K1KJG1"/>
<keyword evidence="4" id="KW-0547">Nucleotide-binding</keyword>
<dbReference type="GeneID" id="112282443"/>
<dbReference type="EnsemblPlants" id="Pp3c5_12900V3.2">
    <property type="protein sequence ID" value="Pp3c5_12900V3.2"/>
    <property type="gene ID" value="Pp3c5_12900"/>
</dbReference>
<dbReference type="InterPro" id="IPR006674">
    <property type="entry name" value="HD_domain"/>
</dbReference>
<dbReference type="EnsemblPlants" id="Pp3c5_12900V3.1">
    <property type="protein sequence ID" value="Pp3c5_12900V3.1"/>
    <property type="gene ID" value="Pp3c5_12900"/>
</dbReference>
<feature type="region of interest" description="Disordered" evidence="6">
    <location>
        <begin position="123"/>
        <end position="155"/>
    </location>
</feature>
<dbReference type="CDD" id="cd05399">
    <property type="entry name" value="NT_Rel-Spo_like"/>
    <property type="match status" value="1"/>
</dbReference>
<evidence type="ECO:0000256" key="2">
    <source>
        <dbReference type="ARBA" id="ARBA00013251"/>
    </source>
</evidence>
<evidence type="ECO:0000313" key="10">
    <source>
        <dbReference type="Proteomes" id="UP000006727"/>
    </source>
</evidence>
<dbReference type="SUPFAM" id="SSF81301">
    <property type="entry name" value="Nucleotidyltransferase"/>
    <property type="match status" value="1"/>
</dbReference>
<keyword evidence="5" id="KW-0694">RNA-binding</keyword>
<evidence type="ECO:0000256" key="1">
    <source>
        <dbReference type="ARBA" id="ARBA00007476"/>
    </source>
</evidence>
<evidence type="ECO:0000256" key="3">
    <source>
        <dbReference type="ARBA" id="ARBA00023016"/>
    </source>
</evidence>
<dbReference type="EMBL" id="ABEU02000005">
    <property type="protein sequence ID" value="PNR53924.1"/>
    <property type="molecule type" value="Genomic_DNA"/>
</dbReference>
<reference evidence="8 10" key="1">
    <citation type="journal article" date="2008" name="Science">
        <title>The Physcomitrella genome reveals evolutionary insights into the conquest of land by plants.</title>
        <authorList>
            <person name="Rensing S."/>
            <person name="Lang D."/>
            <person name="Zimmer A."/>
            <person name="Terry A."/>
            <person name="Salamov A."/>
            <person name="Shapiro H."/>
            <person name="Nishiyama T."/>
            <person name="Perroud P.-F."/>
            <person name="Lindquist E."/>
            <person name="Kamisugi Y."/>
            <person name="Tanahashi T."/>
            <person name="Sakakibara K."/>
            <person name="Fujita T."/>
            <person name="Oishi K."/>
            <person name="Shin-I T."/>
            <person name="Kuroki Y."/>
            <person name="Toyoda A."/>
            <person name="Suzuki Y."/>
            <person name="Hashimoto A."/>
            <person name="Yamaguchi K."/>
            <person name="Sugano A."/>
            <person name="Kohara Y."/>
            <person name="Fujiyama A."/>
            <person name="Anterola A."/>
            <person name="Aoki S."/>
            <person name="Ashton N."/>
            <person name="Barbazuk W.B."/>
            <person name="Barker E."/>
            <person name="Bennetzen J."/>
            <person name="Bezanilla M."/>
            <person name="Blankenship R."/>
            <person name="Cho S.H."/>
            <person name="Dutcher S."/>
            <person name="Estelle M."/>
            <person name="Fawcett J.A."/>
            <person name="Gundlach H."/>
            <person name="Hanada K."/>
            <person name="Heyl A."/>
            <person name="Hicks K.A."/>
            <person name="Hugh J."/>
            <person name="Lohr M."/>
            <person name="Mayer K."/>
            <person name="Melkozernov A."/>
            <person name="Murata T."/>
            <person name="Nelson D."/>
            <person name="Pils B."/>
            <person name="Prigge M."/>
            <person name="Reiss B."/>
            <person name="Renner T."/>
            <person name="Rombauts S."/>
            <person name="Rushton P."/>
            <person name="Sanderfoot A."/>
            <person name="Schween G."/>
            <person name="Shiu S.-H."/>
            <person name="Stueber K."/>
            <person name="Theodoulou F.L."/>
            <person name="Tu H."/>
            <person name="Van de Peer Y."/>
            <person name="Verrier P.J."/>
            <person name="Waters E."/>
            <person name="Wood A."/>
            <person name="Yang L."/>
            <person name="Cove D."/>
            <person name="Cuming A."/>
            <person name="Hasebe M."/>
            <person name="Lucas S."/>
            <person name="Mishler D.B."/>
            <person name="Reski R."/>
            <person name="Grigoriev I."/>
            <person name="Quatrano R.S."/>
            <person name="Boore J.L."/>
        </authorList>
    </citation>
    <scope>NUCLEOTIDE SEQUENCE [LARGE SCALE GENOMIC DNA]</scope>
    <source>
        <strain evidence="9 10">cv. Gransden 2004</strain>
    </source>
</reference>
<accession>A0A2K1KJG1</accession>
<dbReference type="InterPro" id="IPR003607">
    <property type="entry name" value="HD/PDEase_dom"/>
</dbReference>
<dbReference type="Gene3D" id="3.30.460.10">
    <property type="entry name" value="Beta Polymerase, domain 2"/>
    <property type="match status" value="1"/>
</dbReference>
<keyword evidence="3" id="KW-0346">Stress response</keyword>
<reference evidence="8 10" key="2">
    <citation type="journal article" date="2018" name="Plant J.">
        <title>The Physcomitrella patens chromosome-scale assembly reveals moss genome structure and evolution.</title>
        <authorList>
            <person name="Lang D."/>
            <person name="Ullrich K.K."/>
            <person name="Murat F."/>
            <person name="Fuchs J."/>
            <person name="Jenkins J."/>
            <person name="Haas F.B."/>
            <person name="Piednoel M."/>
            <person name="Gundlach H."/>
            <person name="Van Bel M."/>
            <person name="Meyberg R."/>
            <person name="Vives C."/>
            <person name="Morata J."/>
            <person name="Symeonidi A."/>
            <person name="Hiss M."/>
            <person name="Muchero W."/>
            <person name="Kamisugi Y."/>
            <person name="Saleh O."/>
            <person name="Blanc G."/>
            <person name="Decker E.L."/>
            <person name="van Gessel N."/>
            <person name="Grimwood J."/>
            <person name="Hayes R.D."/>
            <person name="Graham S.W."/>
            <person name="Gunter L.E."/>
            <person name="McDaniel S.F."/>
            <person name="Hoernstein S.N.W."/>
            <person name="Larsson A."/>
            <person name="Li F.W."/>
            <person name="Perroud P.F."/>
            <person name="Phillips J."/>
            <person name="Ranjan P."/>
            <person name="Rokshar D.S."/>
            <person name="Rothfels C.J."/>
            <person name="Schneider L."/>
            <person name="Shu S."/>
            <person name="Stevenson D.W."/>
            <person name="Thummler F."/>
            <person name="Tillich M."/>
            <person name="Villarreal Aguilar J.C."/>
            <person name="Widiez T."/>
            <person name="Wong G.K."/>
            <person name="Wymore A."/>
            <person name="Zhang Y."/>
            <person name="Zimmer A.D."/>
            <person name="Quatrano R.S."/>
            <person name="Mayer K.F.X."/>
            <person name="Goodstein D."/>
            <person name="Casacuberta J.M."/>
            <person name="Vandepoele K."/>
            <person name="Reski R."/>
            <person name="Cuming A.C."/>
            <person name="Tuskan G.A."/>
            <person name="Maumus F."/>
            <person name="Salse J."/>
            <person name="Schmutz J."/>
            <person name="Rensing S.A."/>
        </authorList>
    </citation>
    <scope>NUCLEOTIDE SEQUENCE [LARGE SCALE GENOMIC DNA]</scope>
    <source>
        <strain evidence="9 10">cv. Gransden 2004</strain>
    </source>
</reference>
<dbReference type="CDD" id="cd00077">
    <property type="entry name" value="HDc"/>
    <property type="match status" value="1"/>
</dbReference>
<dbReference type="PANTHER" id="PTHR21262">
    <property type="entry name" value="GUANOSINE-3',5'-BIS DIPHOSPHATE 3'-PYROPHOSPHOHYDROLASE"/>
    <property type="match status" value="1"/>
</dbReference>
<comment type="similarity">
    <text evidence="1">Belongs to the RelA/SpoT family.</text>
</comment>
<dbReference type="FunFam" id="1.10.3210.10:FF:000001">
    <property type="entry name" value="GTP pyrophosphokinase RelA"/>
    <property type="match status" value="1"/>
</dbReference>
<sequence length="834" mass="92110">MHMVGMMVLFSSSPPTSWGTQCSVSSRSSSAAIDIEANHRLPKSKQGGLSNLFYSNASRFPQHASQSTSDVLDSSPSNSCSVGSLRSSTQGESGYGMGTWENYDIRFGAANISASSSLKTREHSPVSVLQGPVARSGTYGSPAHSARESVSGGGLPSWDSHIERVWSRRKPSFSGEKDRRMIARSVGFEICNTAVFPGEQQVRASMGQPTESETAVISSSEPIRVEGFGSSAFVCGNSPVDTLTLPLYVGGRGYPYNSLREAAPGILEAREKILRLAEQANGLSSVSTEDSSKVETSTATTADEILKGAQDRFNVFYDPVVVKAFRMAEEAHRGQVRRNGDMFLSHCVETALTLAAIGVSNTVIAAGLLHDAIDDSNFCLKRLRDTLGEDVANLVIGVSKLSEFSQLARDSNTVGNPMEADRLRTMILALVDVRVVLVKIADRLHNLRTLEALPSHKQIGIATETLGIFAPLANRLGIWRWKAELEDLCFKYLKPEDHQDLSMRLSERCREGLVMSSIKNLDEALRIRGVEFIDLCGRPKNLYSVYKKMMKKKRSLEEILDVIGLRLIVSDENSCYEALEIVHQLWRHMPGKSKDYIVDSKPNGYKSLHTVVIGSDGYPLEVQIRTMKMHHQAEYGLAAHWRYKEDNSEHSAFSFERIEWARWVLTWHSEIMDTKLRVSPLGADLKPPCPFPVHNKGCPYEAHCCEPTVKENDPVFVVKMEDEHIFVREMPPGSTIGDLVCATASHVDFLAADSTSANQNGLRVKVNHEFVNNLEQKLRMGDFVEVVTTVEKPCGKIALEFQREQLKRLYLDGGSSTDDQKATSLDLSLNVAGI</sequence>
<gene>
    <name evidence="9" type="primary">LOC112282443</name>
    <name evidence="8" type="ORF">PHYPA_007599</name>
</gene>
<evidence type="ECO:0000313" key="9">
    <source>
        <dbReference type="EnsemblPlants" id="Pp3c5_12900V3.1"/>
    </source>
</evidence>
<evidence type="ECO:0000256" key="4">
    <source>
        <dbReference type="ARBA" id="ARBA00023134"/>
    </source>
</evidence>